<keyword evidence="2" id="KW-1185">Reference proteome</keyword>
<comment type="caution">
    <text evidence="1">The sequence shown here is derived from an EMBL/GenBank/DDBJ whole genome shotgun (WGS) entry which is preliminary data.</text>
</comment>
<evidence type="ECO:0000313" key="1">
    <source>
        <dbReference type="EMBL" id="KAK3770845.1"/>
    </source>
</evidence>
<gene>
    <name evidence="1" type="ORF">RRG08_036445</name>
</gene>
<sequence>MQVQRSIGLAIWSPVGELHSYLSCDLRNASKSSNSRPGNQRLSPSAWMVCSLEANVFNFGTTRTNLFYPTTLFPFRISSAQTLKHLTTRVHTIVQSGLTSEMERHAPRLRQGKPRLEQPPLSAIGKVRNSSTNSYGPKSLGTARGIATPYSTPNPTLFY</sequence>
<evidence type="ECO:0000313" key="2">
    <source>
        <dbReference type="Proteomes" id="UP001283361"/>
    </source>
</evidence>
<name>A0AAE0ZKH4_9GAST</name>
<accession>A0AAE0ZKH4</accession>
<organism evidence="1 2">
    <name type="scientific">Elysia crispata</name>
    <name type="common">lettuce slug</name>
    <dbReference type="NCBI Taxonomy" id="231223"/>
    <lineage>
        <taxon>Eukaryota</taxon>
        <taxon>Metazoa</taxon>
        <taxon>Spiralia</taxon>
        <taxon>Lophotrochozoa</taxon>
        <taxon>Mollusca</taxon>
        <taxon>Gastropoda</taxon>
        <taxon>Heterobranchia</taxon>
        <taxon>Euthyneura</taxon>
        <taxon>Panpulmonata</taxon>
        <taxon>Sacoglossa</taxon>
        <taxon>Placobranchoidea</taxon>
        <taxon>Plakobranchidae</taxon>
        <taxon>Elysia</taxon>
    </lineage>
</organism>
<protein>
    <submittedName>
        <fullName evidence="1">Uncharacterized protein</fullName>
    </submittedName>
</protein>
<proteinExistence type="predicted"/>
<dbReference type="AlphaFoldDB" id="A0AAE0ZKH4"/>
<dbReference type="EMBL" id="JAWDGP010003786">
    <property type="protein sequence ID" value="KAK3770845.1"/>
    <property type="molecule type" value="Genomic_DNA"/>
</dbReference>
<reference evidence="1" key="1">
    <citation type="journal article" date="2023" name="G3 (Bethesda)">
        <title>A reference genome for the long-term kleptoplast-retaining sea slug Elysia crispata morphotype clarki.</title>
        <authorList>
            <person name="Eastman K.E."/>
            <person name="Pendleton A.L."/>
            <person name="Shaikh M.A."/>
            <person name="Suttiyut T."/>
            <person name="Ogas R."/>
            <person name="Tomko P."/>
            <person name="Gavelis G."/>
            <person name="Widhalm J.R."/>
            <person name="Wisecaver J.H."/>
        </authorList>
    </citation>
    <scope>NUCLEOTIDE SEQUENCE</scope>
    <source>
        <strain evidence="1">ECLA1</strain>
    </source>
</reference>
<dbReference type="Proteomes" id="UP001283361">
    <property type="component" value="Unassembled WGS sequence"/>
</dbReference>